<comment type="caution">
    <text evidence="2">The sequence shown here is derived from an EMBL/GenBank/DDBJ whole genome shotgun (WGS) entry which is preliminary data.</text>
</comment>
<proteinExistence type="predicted"/>
<sequence length="431" mass="49158">MANTTTIQENTVLASNSPSDSYRWTNSGKPKIIEFYGFEGEDFRHFLHLLESFFALSGITNDIRKVSILRAQLRRVAAISYLGAIGILQDHFVSDLIIEDYQSAFEEIQQAPKDESPSEFLSCLYEAAELANITDERFIYSRFRSGLLNEIKIFCKELSAVNFQDWIKHSNACDGDIGKNLNSIKASGERTGISKNTLVNHNPKPAAEAYSSAMSPSIASITARMEALELHSLIPSTGEEGQVNLSAIREKTVRSLMSDDEFKSFIKNIVQEANDEKVYTRKPFKNNCRTNYNKEGYTYQANNYYNNEDQNHRYDFNPQNNSTNQRYNNGYNNQYNKNYRSQYNHAQGPSNTNGNNQGQSYANVNLGQSNGSNNQDSYHNNYSRQYSGNQGQGYQKDNNRNNDIRNYGPFPNYNDKDSYNNHRKSAFKSKN</sequence>
<name>A0A8H7QEF2_9FUNG</name>
<dbReference type="OrthoDB" id="2275032at2759"/>
<evidence type="ECO:0000256" key="1">
    <source>
        <dbReference type="SAM" id="MobiDB-lite"/>
    </source>
</evidence>
<feature type="compositionally biased region" description="Low complexity" evidence="1">
    <location>
        <begin position="317"/>
        <end position="339"/>
    </location>
</feature>
<feature type="region of interest" description="Disordered" evidence="1">
    <location>
        <begin position="308"/>
        <end position="431"/>
    </location>
</feature>
<evidence type="ECO:0000313" key="2">
    <source>
        <dbReference type="EMBL" id="KAG2190275.1"/>
    </source>
</evidence>
<evidence type="ECO:0000313" key="3">
    <source>
        <dbReference type="Proteomes" id="UP000650833"/>
    </source>
</evidence>
<organism evidence="2 3">
    <name type="scientific">Mucor plumbeus</name>
    <dbReference type="NCBI Taxonomy" id="97098"/>
    <lineage>
        <taxon>Eukaryota</taxon>
        <taxon>Fungi</taxon>
        <taxon>Fungi incertae sedis</taxon>
        <taxon>Mucoromycota</taxon>
        <taxon>Mucoromycotina</taxon>
        <taxon>Mucoromycetes</taxon>
        <taxon>Mucorales</taxon>
        <taxon>Mucorineae</taxon>
        <taxon>Mucoraceae</taxon>
        <taxon>Mucor</taxon>
    </lineage>
</organism>
<dbReference type="EMBL" id="JAEPRC010001008">
    <property type="protein sequence ID" value="KAG2190275.1"/>
    <property type="molecule type" value="Genomic_DNA"/>
</dbReference>
<gene>
    <name evidence="2" type="ORF">INT46_007761</name>
</gene>
<dbReference type="AlphaFoldDB" id="A0A8H7QEF2"/>
<protein>
    <submittedName>
        <fullName evidence="2">Uncharacterized protein</fullName>
    </submittedName>
</protein>
<feature type="compositionally biased region" description="Polar residues" evidence="1">
    <location>
        <begin position="340"/>
        <end position="396"/>
    </location>
</feature>
<keyword evidence="3" id="KW-1185">Reference proteome</keyword>
<dbReference type="Proteomes" id="UP000650833">
    <property type="component" value="Unassembled WGS sequence"/>
</dbReference>
<feature type="compositionally biased region" description="Basic residues" evidence="1">
    <location>
        <begin position="421"/>
        <end position="431"/>
    </location>
</feature>
<accession>A0A8H7QEF2</accession>
<reference evidence="2" key="1">
    <citation type="submission" date="2020-12" db="EMBL/GenBank/DDBJ databases">
        <title>Metabolic potential, ecology and presence of endohyphal bacteria is reflected in genomic diversity of Mucoromycotina.</title>
        <authorList>
            <person name="Muszewska A."/>
            <person name="Okrasinska A."/>
            <person name="Steczkiewicz K."/>
            <person name="Drgas O."/>
            <person name="Orlowska M."/>
            <person name="Perlinska-Lenart U."/>
            <person name="Aleksandrzak-Piekarczyk T."/>
            <person name="Szatraj K."/>
            <person name="Zielenkiewicz U."/>
            <person name="Pilsyk S."/>
            <person name="Malc E."/>
            <person name="Mieczkowski P."/>
            <person name="Kruszewska J.S."/>
            <person name="Biernat P."/>
            <person name="Pawlowska J."/>
        </authorList>
    </citation>
    <scope>NUCLEOTIDE SEQUENCE</scope>
    <source>
        <strain evidence="2">CBS 226.32</strain>
    </source>
</reference>